<evidence type="ECO:0000313" key="1">
    <source>
        <dbReference type="EMBL" id="GJS82944.1"/>
    </source>
</evidence>
<accession>A0ABQ4YYJ0</accession>
<protein>
    <recommendedName>
        <fullName evidence="3">Integrase, catalytic region, zinc finger, CCHC-type, peptidase aspartic, catalytic</fullName>
    </recommendedName>
</protein>
<name>A0ABQ4YYJ0_9ASTR</name>
<evidence type="ECO:0008006" key="3">
    <source>
        <dbReference type="Google" id="ProtNLM"/>
    </source>
</evidence>
<proteinExistence type="predicted"/>
<organism evidence="1 2">
    <name type="scientific">Tanacetum coccineum</name>
    <dbReference type="NCBI Taxonomy" id="301880"/>
    <lineage>
        <taxon>Eukaryota</taxon>
        <taxon>Viridiplantae</taxon>
        <taxon>Streptophyta</taxon>
        <taxon>Embryophyta</taxon>
        <taxon>Tracheophyta</taxon>
        <taxon>Spermatophyta</taxon>
        <taxon>Magnoliopsida</taxon>
        <taxon>eudicotyledons</taxon>
        <taxon>Gunneridae</taxon>
        <taxon>Pentapetalae</taxon>
        <taxon>asterids</taxon>
        <taxon>campanulids</taxon>
        <taxon>Asterales</taxon>
        <taxon>Asteraceae</taxon>
        <taxon>Asteroideae</taxon>
        <taxon>Anthemideae</taxon>
        <taxon>Anthemidinae</taxon>
        <taxon>Tanacetum</taxon>
    </lineage>
</organism>
<feature type="non-terminal residue" evidence="1">
    <location>
        <position position="310"/>
    </location>
</feature>
<dbReference type="EMBL" id="BQNB010010864">
    <property type="protein sequence ID" value="GJS82944.1"/>
    <property type="molecule type" value="Genomic_DNA"/>
</dbReference>
<reference evidence="1" key="2">
    <citation type="submission" date="2022-01" db="EMBL/GenBank/DDBJ databases">
        <authorList>
            <person name="Yamashiro T."/>
            <person name="Shiraishi A."/>
            <person name="Satake H."/>
            <person name="Nakayama K."/>
        </authorList>
    </citation>
    <scope>NUCLEOTIDE SEQUENCE</scope>
</reference>
<evidence type="ECO:0000313" key="2">
    <source>
        <dbReference type="Proteomes" id="UP001151760"/>
    </source>
</evidence>
<keyword evidence="2" id="KW-1185">Reference proteome</keyword>
<dbReference type="Proteomes" id="UP001151760">
    <property type="component" value="Unassembled WGS sequence"/>
</dbReference>
<gene>
    <name evidence="1" type="ORF">Tco_0749485</name>
</gene>
<comment type="caution">
    <text evidence="1">The sequence shown here is derived from an EMBL/GenBank/DDBJ whole genome shotgun (WGS) entry which is preliminary data.</text>
</comment>
<reference evidence="1" key="1">
    <citation type="journal article" date="2022" name="Int. J. Mol. Sci.">
        <title>Draft Genome of Tanacetum Coccineum: Genomic Comparison of Closely Related Tanacetum-Family Plants.</title>
        <authorList>
            <person name="Yamashiro T."/>
            <person name="Shiraishi A."/>
            <person name="Nakayama K."/>
            <person name="Satake H."/>
        </authorList>
    </citation>
    <scope>NUCLEOTIDE SEQUENCE</scope>
</reference>
<sequence length="310" mass="35438">MRNIKMTMSRMQLNSKFVNNILPEWGRFVTTVKLNSGLRDSNYDQLYAYLKQHEAHANENKMMLDRFTQHTVDPLPLMSNVSHQVDRIEVRGTMHGVEVQLVMEEHRTKLGMLIQVKQGKLSATTATDLALNVDNVFQADDYDAFDSDVDEAHMAHTMFMANPSSAYPVYDEAGSSYDSEILSEVHDHDHYQDAVCEHHEEHEMHDDVQPNYVVDSHANYTSDSNMIPYDQYVKDNAVSVVQSNVSSVPNDAYMMIFNDMHAPHAQPVPVTTRNTIVNNSLTAELATYKEQVKLKHDEIERKNLLIAHDN</sequence>